<comment type="similarity">
    <text evidence="1">Belongs to the PPR family. P subfamily.</text>
</comment>
<dbReference type="GO" id="GO:0007005">
    <property type="term" value="P:mitochondrion organization"/>
    <property type="evidence" value="ECO:0007669"/>
    <property type="project" value="TreeGrafter"/>
</dbReference>
<dbReference type="InterPro" id="IPR051114">
    <property type="entry name" value="Mito_RNA_Proc_CCM1"/>
</dbReference>
<dbReference type="AlphaFoldDB" id="A0A9J5X4D3"/>
<dbReference type="NCBIfam" id="TIGR00756">
    <property type="entry name" value="PPR"/>
    <property type="match status" value="1"/>
</dbReference>
<dbReference type="GO" id="GO:0006396">
    <property type="term" value="P:RNA processing"/>
    <property type="evidence" value="ECO:0007669"/>
    <property type="project" value="TreeGrafter"/>
</dbReference>
<evidence type="ECO:0000256" key="1">
    <source>
        <dbReference type="ARBA" id="ARBA00007626"/>
    </source>
</evidence>
<dbReference type="PANTHER" id="PTHR47934:SF28">
    <property type="entry name" value="OS04G0488500 PROTEIN"/>
    <property type="match status" value="1"/>
</dbReference>
<gene>
    <name evidence="4" type="ORF">H5410_053614</name>
</gene>
<dbReference type="Pfam" id="PF13041">
    <property type="entry name" value="PPR_2"/>
    <property type="match status" value="1"/>
</dbReference>
<feature type="repeat" description="PPR" evidence="3">
    <location>
        <begin position="9"/>
        <end position="43"/>
    </location>
</feature>
<evidence type="ECO:0000313" key="5">
    <source>
        <dbReference type="Proteomes" id="UP000824120"/>
    </source>
</evidence>
<dbReference type="Gene3D" id="1.25.40.10">
    <property type="entry name" value="Tetratricopeptide repeat domain"/>
    <property type="match status" value="1"/>
</dbReference>
<accession>A0A9J5X4D3</accession>
<evidence type="ECO:0000256" key="2">
    <source>
        <dbReference type="ARBA" id="ARBA00022737"/>
    </source>
</evidence>
<dbReference type="EMBL" id="JACXVP010000010">
    <property type="protein sequence ID" value="KAG5582987.1"/>
    <property type="molecule type" value="Genomic_DNA"/>
</dbReference>
<dbReference type="PROSITE" id="PS51375">
    <property type="entry name" value="PPR"/>
    <property type="match status" value="1"/>
</dbReference>
<evidence type="ECO:0000313" key="4">
    <source>
        <dbReference type="EMBL" id="KAG5582987.1"/>
    </source>
</evidence>
<dbReference type="Proteomes" id="UP000824120">
    <property type="component" value="Chromosome 10"/>
</dbReference>
<dbReference type="GO" id="GO:0003729">
    <property type="term" value="F:mRNA binding"/>
    <property type="evidence" value="ECO:0007669"/>
    <property type="project" value="TreeGrafter"/>
</dbReference>
<keyword evidence="5" id="KW-1185">Reference proteome</keyword>
<dbReference type="InterPro" id="IPR011990">
    <property type="entry name" value="TPR-like_helical_dom_sf"/>
</dbReference>
<dbReference type="OrthoDB" id="1092629at2759"/>
<organism evidence="4 5">
    <name type="scientific">Solanum commersonii</name>
    <name type="common">Commerson's wild potato</name>
    <name type="synonym">Commerson's nightshade</name>
    <dbReference type="NCBI Taxonomy" id="4109"/>
    <lineage>
        <taxon>Eukaryota</taxon>
        <taxon>Viridiplantae</taxon>
        <taxon>Streptophyta</taxon>
        <taxon>Embryophyta</taxon>
        <taxon>Tracheophyta</taxon>
        <taxon>Spermatophyta</taxon>
        <taxon>Magnoliopsida</taxon>
        <taxon>eudicotyledons</taxon>
        <taxon>Gunneridae</taxon>
        <taxon>Pentapetalae</taxon>
        <taxon>asterids</taxon>
        <taxon>lamiids</taxon>
        <taxon>Solanales</taxon>
        <taxon>Solanaceae</taxon>
        <taxon>Solanoideae</taxon>
        <taxon>Solaneae</taxon>
        <taxon>Solanum</taxon>
    </lineage>
</organism>
<dbReference type="InterPro" id="IPR002885">
    <property type="entry name" value="PPR_rpt"/>
</dbReference>
<evidence type="ECO:0008006" key="6">
    <source>
        <dbReference type="Google" id="ProtNLM"/>
    </source>
</evidence>
<keyword evidence="2" id="KW-0677">Repeat</keyword>
<comment type="caution">
    <text evidence="4">The sequence shown here is derived from an EMBL/GenBank/DDBJ whole genome shotgun (WGS) entry which is preliminary data.</text>
</comment>
<protein>
    <recommendedName>
        <fullName evidence="6">Pentatricopeptide repeat-containing protein</fullName>
    </recommendedName>
</protein>
<reference evidence="4 5" key="1">
    <citation type="submission" date="2020-09" db="EMBL/GenBank/DDBJ databases">
        <title>De no assembly of potato wild relative species, Solanum commersonii.</title>
        <authorList>
            <person name="Cho K."/>
        </authorList>
    </citation>
    <scope>NUCLEOTIDE SEQUENCE [LARGE SCALE GENOMIC DNA]</scope>
    <source>
        <strain evidence="4">LZ3.2</strain>
        <tissue evidence="4">Leaf</tissue>
    </source>
</reference>
<sequence length="66" mass="6957">MPTKGLVPNVVTYTAVISGLSKEGRSGEALRLYNQMIEAGVIPDAAAYSALSFLAGQLELQRSSSQ</sequence>
<evidence type="ECO:0000256" key="3">
    <source>
        <dbReference type="PROSITE-ProRule" id="PRU00708"/>
    </source>
</evidence>
<proteinExistence type="inferred from homology"/>
<name>A0A9J5X4D3_SOLCO</name>
<dbReference type="GO" id="GO:0005739">
    <property type="term" value="C:mitochondrion"/>
    <property type="evidence" value="ECO:0007669"/>
    <property type="project" value="TreeGrafter"/>
</dbReference>
<dbReference type="PANTHER" id="PTHR47934">
    <property type="entry name" value="PENTATRICOPEPTIDE REPEAT-CONTAINING PROTEIN PET309, MITOCHONDRIAL"/>
    <property type="match status" value="1"/>
</dbReference>